<evidence type="ECO:0000313" key="4">
    <source>
        <dbReference type="EMBL" id="QUR67535.1"/>
    </source>
</evidence>
<dbReference type="Proteomes" id="UP000682202">
    <property type="component" value="Chromosome"/>
</dbReference>
<dbReference type="FunFam" id="1.20.1260.20:FF:000001">
    <property type="entry name" value="PPE family protein PPE41"/>
    <property type="match status" value="1"/>
</dbReference>
<evidence type="ECO:0000259" key="3">
    <source>
        <dbReference type="Pfam" id="PF12484"/>
    </source>
</evidence>
<gene>
    <name evidence="4" type="ORF">F6B93_10905</name>
</gene>
<dbReference type="SUPFAM" id="SSF140459">
    <property type="entry name" value="PE/PPE dimer-like"/>
    <property type="match status" value="1"/>
</dbReference>
<dbReference type="PANTHER" id="PTHR46766:SF1">
    <property type="entry name" value="GLUTAMINE-RICH PROTEIN 2"/>
    <property type="match status" value="1"/>
</dbReference>
<name>A0A975JYA1_9MYCO</name>
<dbReference type="KEGG" id="mspg:F6B93_10905"/>
<feature type="domain" description="PPE family C-terminal" evidence="3">
    <location>
        <begin position="521"/>
        <end position="582"/>
    </location>
</feature>
<dbReference type="InterPro" id="IPR000030">
    <property type="entry name" value="PPE_dom"/>
</dbReference>
<dbReference type="PANTHER" id="PTHR46766">
    <property type="entry name" value="GLUTAMINE-RICH PROTEIN 2"/>
    <property type="match status" value="1"/>
</dbReference>
<dbReference type="Gene3D" id="1.20.1260.20">
    <property type="entry name" value="PPE superfamily"/>
    <property type="match status" value="1"/>
</dbReference>
<organism evidence="4 5">
    <name type="scientific">Mycobacterium spongiae</name>
    <dbReference type="NCBI Taxonomy" id="886343"/>
    <lineage>
        <taxon>Bacteria</taxon>
        <taxon>Bacillati</taxon>
        <taxon>Actinomycetota</taxon>
        <taxon>Actinomycetes</taxon>
        <taxon>Mycobacteriales</taxon>
        <taxon>Mycobacteriaceae</taxon>
        <taxon>Mycobacterium</taxon>
    </lineage>
</organism>
<dbReference type="InterPro" id="IPR038332">
    <property type="entry name" value="PPE_sf"/>
</dbReference>
<dbReference type="InterPro" id="IPR022171">
    <property type="entry name" value="PPE_C"/>
</dbReference>
<reference evidence="4" key="1">
    <citation type="submission" date="2019-12" db="EMBL/GenBank/DDBJ databases">
        <title>Mycobacterium spongiae sp. nov.</title>
        <authorList>
            <person name="Stinear T."/>
        </authorList>
    </citation>
    <scope>NUCLEOTIDE SEQUENCE</scope>
    <source>
        <strain evidence="4">FSD4b-SM</strain>
    </source>
</reference>
<dbReference type="Pfam" id="PF00823">
    <property type="entry name" value="PPE"/>
    <property type="match status" value="1"/>
</dbReference>
<protein>
    <submittedName>
        <fullName evidence="4">PPE domain-containing protein</fullName>
    </submittedName>
</protein>
<evidence type="ECO:0000259" key="2">
    <source>
        <dbReference type="Pfam" id="PF00823"/>
    </source>
</evidence>
<dbReference type="EMBL" id="CP046600">
    <property type="protein sequence ID" value="QUR67535.1"/>
    <property type="molecule type" value="Genomic_DNA"/>
</dbReference>
<dbReference type="RefSeq" id="WP_211699111.1">
    <property type="nucleotide sequence ID" value="NZ_CP046600.1"/>
</dbReference>
<accession>A0A975JYA1</accession>
<dbReference type="AlphaFoldDB" id="A0A975JYA1"/>
<keyword evidence="5" id="KW-1185">Reference proteome</keyword>
<dbReference type="GO" id="GO:0052572">
    <property type="term" value="P:response to host immune response"/>
    <property type="evidence" value="ECO:0007669"/>
    <property type="project" value="TreeGrafter"/>
</dbReference>
<feature type="domain" description="PPE" evidence="2">
    <location>
        <begin position="216"/>
        <end position="378"/>
    </location>
</feature>
<proteinExistence type="inferred from homology"/>
<evidence type="ECO:0000256" key="1">
    <source>
        <dbReference type="ARBA" id="ARBA00010652"/>
    </source>
</evidence>
<evidence type="ECO:0000313" key="5">
    <source>
        <dbReference type="Proteomes" id="UP000682202"/>
    </source>
</evidence>
<comment type="similarity">
    <text evidence="1">Belongs to the mycobacterial PPE family.</text>
</comment>
<sequence>MGGLPGGNIHLDVNGSLDDLVKLINGVFPQLVDVFFDLDLPGLFAGLGTLLGSTDQLLDILAAAGPAFQEIADSAGSLATLAADAVGSFGPAVIGVGDFMSSLVSNSLVPLIPLIDAVGPLMDNVIGGFLTFSSTVSDVIIPLESAMFDNIITSIASLDDLSIGLSAFVRALGIRMDQTMLALSQDLGSFFQNLANMIAGEPVSGVPMMPAAAATDFGAVPPEITSAQMHTGPGPEPMMTAAAAWDGVAADADSTAVSIQSVVSELPDESWQGPTAGAMAAAAEPFVAWLNGVSAQAQQAAAQAQAAVSAFASAFAAIVPPPAIAANRAQLAALVATNIFGQNTAAIMATEAEYSEMWAQDATAMYGYAGAAAAATALSPFTSPPPTTTSTGPQDQADAVNQAMQTLGAAGSAPMMGATALFQAVPQALQGLAQPASMAPQSVGSLMQPAIGPASSAAMVAPGLASMGASSPGMGSVAPAMGPVAPAASSFVMPPAAPAGAGLTGGLGTSGLGSGGAGAMSASMGRAGSMGGLSVPPAWATGASTAGPAASVMPGTGMAGLGAAPAASAASEPAASTAAGVRMPGLTPVPANAKVSWSQPYEGALWNPKLA</sequence>
<dbReference type="Pfam" id="PF12484">
    <property type="entry name" value="PPE-SVP"/>
    <property type="match status" value="1"/>
</dbReference>